<reference evidence="6" key="1">
    <citation type="submission" date="2020-07" db="EMBL/GenBank/DDBJ databases">
        <title>Genome sequence and genetic diversity analysis of an under-domesticated orphan crop, white fonio (Digitaria exilis).</title>
        <authorList>
            <person name="Bennetzen J.L."/>
            <person name="Chen S."/>
            <person name="Ma X."/>
            <person name="Wang X."/>
            <person name="Yssel A.E.J."/>
            <person name="Chaluvadi S.R."/>
            <person name="Johnson M."/>
            <person name="Gangashetty P."/>
            <person name="Hamidou F."/>
            <person name="Sanogo M.D."/>
            <person name="Zwaenepoel A."/>
            <person name="Wallace J."/>
            <person name="Van De Peer Y."/>
            <person name="Van Deynze A."/>
        </authorList>
    </citation>
    <scope>NUCLEOTIDE SEQUENCE</scope>
    <source>
        <tissue evidence="6">Leaves</tissue>
    </source>
</reference>
<evidence type="ECO:0008006" key="8">
    <source>
        <dbReference type="Google" id="ProtNLM"/>
    </source>
</evidence>
<sequence>MAQCQRLLVDLVLTAVLLVVAEAGGDPLDTTSGCRGLTRGRFSRVFAFGNSLTDTGNAAIFPLTAGGPFTQPPYGETFFGHPSGRASNGRIIIDFIVEKLQVPQPTPYLAGRTAADFVNGSNFAIGGATALEPAFLQSRGLTSLVPVSLSNETRWFQNVLQLLGSSSYHAQLRVTARSFFFVGEMGVNDYFLSLQNNRTVDETASLVPHVVGAIRSALVAMIAAGARTVVVTGMVPLGCAPYFLALFPGAPGDYDRVNGCNKRLNGLAELHNCELKRTLGELSRIHPGRSFVYGEVYRPIASAVASPAAYGFGNTTLAACCGGGGGPYNFSFATFCGTTASTTCADPSKSIAWDGIHFTEAANRLMATAILSGQ</sequence>
<keyword evidence="3" id="KW-0378">Hydrolase</keyword>
<dbReference type="SUPFAM" id="SSF52266">
    <property type="entry name" value="SGNH hydrolase"/>
    <property type="match status" value="1"/>
</dbReference>
<accession>A0A835C8G5</accession>
<dbReference type="EMBL" id="JACEFO010001693">
    <property type="protein sequence ID" value="KAF8720606.1"/>
    <property type="molecule type" value="Genomic_DNA"/>
</dbReference>
<feature type="signal peptide" evidence="5">
    <location>
        <begin position="1"/>
        <end position="23"/>
    </location>
</feature>
<evidence type="ECO:0000256" key="2">
    <source>
        <dbReference type="ARBA" id="ARBA00022729"/>
    </source>
</evidence>
<keyword evidence="7" id="KW-1185">Reference proteome</keyword>
<evidence type="ECO:0000313" key="7">
    <source>
        <dbReference type="Proteomes" id="UP000636709"/>
    </source>
</evidence>
<feature type="chain" id="PRO_5032978841" description="GDSL esterase/lipase" evidence="5">
    <location>
        <begin position="24"/>
        <end position="374"/>
    </location>
</feature>
<dbReference type="Pfam" id="PF00657">
    <property type="entry name" value="Lipase_GDSL"/>
    <property type="match status" value="1"/>
</dbReference>
<dbReference type="CDD" id="cd01837">
    <property type="entry name" value="SGNH_plant_lipase_like"/>
    <property type="match status" value="1"/>
</dbReference>
<protein>
    <recommendedName>
        <fullName evidence="8">GDSL esterase/lipase</fullName>
    </recommendedName>
</protein>
<evidence type="ECO:0000256" key="4">
    <source>
        <dbReference type="ARBA" id="ARBA00023180"/>
    </source>
</evidence>
<name>A0A835C8G5_9POAL</name>
<comment type="caution">
    <text evidence="6">The sequence shown here is derived from an EMBL/GenBank/DDBJ whole genome shotgun (WGS) entry which is preliminary data.</text>
</comment>
<dbReference type="OrthoDB" id="1600564at2759"/>
<evidence type="ECO:0000256" key="5">
    <source>
        <dbReference type="SAM" id="SignalP"/>
    </source>
</evidence>
<keyword evidence="2 5" id="KW-0732">Signal</keyword>
<dbReference type="GO" id="GO:0016788">
    <property type="term" value="F:hydrolase activity, acting on ester bonds"/>
    <property type="evidence" value="ECO:0007669"/>
    <property type="project" value="InterPro"/>
</dbReference>
<dbReference type="InterPro" id="IPR001087">
    <property type="entry name" value="GDSL"/>
</dbReference>
<dbReference type="Proteomes" id="UP000636709">
    <property type="component" value="Unassembled WGS sequence"/>
</dbReference>
<dbReference type="InterPro" id="IPR035669">
    <property type="entry name" value="SGNH_plant_lipase-like"/>
</dbReference>
<evidence type="ECO:0000256" key="3">
    <source>
        <dbReference type="ARBA" id="ARBA00022801"/>
    </source>
</evidence>
<dbReference type="Gene3D" id="3.40.50.1110">
    <property type="entry name" value="SGNH hydrolase"/>
    <property type="match status" value="1"/>
</dbReference>
<dbReference type="PANTHER" id="PTHR22835">
    <property type="entry name" value="ZINC FINGER FYVE DOMAIN CONTAINING PROTEIN"/>
    <property type="match status" value="1"/>
</dbReference>
<gene>
    <name evidence="6" type="ORF">HU200_023676</name>
</gene>
<dbReference type="PANTHER" id="PTHR22835:SF544">
    <property type="entry name" value="OS10G0393700 PROTEIN"/>
    <property type="match status" value="1"/>
</dbReference>
<evidence type="ECO:0000256" key="1">
    <source>
        <dbReference type="ARBA" id="ARBA00008668"/>
    </source>
</evidence>
<proteinExistence type="inferred from homology"/>
<dbReference type="AlphaFoldDB" id="A0A835C8G5"/>
<organism evidence="6 7">
    <name type="scientific">Digitaria exilis</name>
    <dbReference type="NCBI Taxonomy" id="1010633"/>
    <lineage>
        <taxon>Eukaryota</taxon>
        <taxon>Viridiplantae</taxon>
        <taxon>Streptophyta</taxon>
        <taxon>Embryophyta</taxon>
        <taxon>Tracheophyta</taxon>
        <taxon>Spermatophyta</taxon>
        <taxon>Magnoliopsida</taxon>
        <taxon>Liliopsida</taxon>
        <taxon>Poales</taxon>
        <taxon>Poaceae</taxon>
        <taxon>PACMAD clade</taxon>
        <taxon>Panicoideae</taxon>
        <taxon>Panicodae</taxon>
        <taxon>Paniceae</taxon>
        <taxon>Anthephorinae</taxon>
        <taxon>Digitaria</taxon>
    </lineage>
</organism>
<dbReference type="InterPro" id="IPR036514">
    <property type="entry name" value="SGNH_hydro_sf"/>
</dbReference>
<evidence type="ECO:0000313" key="6">
    <source>
        <dbReference type="EMBL" id="KAF8720606.1"/>
    </source>
</evidence>
<comment type="similarity">
    <text evidence="1">Belongs to the 'GDSL' lipolytic enzyme family.</text>
</comment>
<keyword evidence="4" id="KW-0325">Glycoprotein</keyword>